<feature type="region of interest" description="Disordered" evidence="1">
    <location>
        <begin position="423"/>
        <end position="499"/>
    </location>
</feature>
<organism evidence="3">
    <name type="scientific">Graphocephala atropunctata</name>
    <dbReference type="NCBI Taxonomy" id="36148"/>
    <lineage>
        <taxon>Eukaryota</taxon>
        <taxon>Metazoa</taxon>
        <taxon>Ecdysozoa</taxon>
        <taxon>Arthropoda</taxon>
        <taxon>Hexapoda</taxon>
        <taxon>Insecta</taxon>
        <taxon>Pterygota</taxon>
        <taxon>Neoptera</taxon>
        <taxon>Paraneoptera</taxon>
        <taxon>Hemiptera</taxon>
        <taxon>Auchenorrhyncha</taxon>
        <taxon>Membracoidea</taxon>
        <taxon>Cicadellidae</taxon>
        <taxon>Cicadellinae</taxon>
        <taxon>Cicadellini</taxon>
        <taxon>Graphocephala</taxon>
    </lineage>
</organism>
<feature type="non-terminal residue" evidence="3">
    <location>
        <position position="1123"/>
    </location>
</feature>
<feature type="compositionally biased region" description="Polar residues" evidence="1">
    <location>
        <begin position="850"/>
        <end position="868"/>
    </location>
</feature>
<dbReference type="AlphaFoldDB" id="A0A1B6L6R0"/>
<evidence type="ECO:0000259" key="2">
    <source>
        <dbReference type="PROSITE" id="PS50245"/>
    </source>
</evidence>
<feature type="region of interest" description="Disordered" evidence="1">
    <location>
        <begin position="1016"/>
        <end position="1038"/>
    </location>
</feature>
<accession>A0A1B6L6R0</accession>
<dbReference type="EMBL" id="GEBQ01020621">
    <property type="protein sequence ID" value="JAT19356.1"/>
    <property type="molecule type" value="Transcribed_RNA"/>
</dbReference>
<feature type="compositionally biased region" description="Polar residues" evidence="1">
    <location>
        <begin position="933"/>
        <end position="952"/>
    </location>
</feature>
<dbReference type="SUPFAM" id="SSF74924">
    <property type="entry name" value="Cap-Gly domain"/>
    <property type="match status" value="1"/>
</dbReference>
<feature type="region of interest" description="Disordered" evidence="1">
    <location>
        <begin position="58"/>
        <end position="88"/>
    </location>
</feature>
<feature type="region of interest" description="Disordered" evidence="1">
    <location>
        <begin position="212"/>
        <end position="249"/>
    </location>
</feature>
<sequence length="1123" mass="121678">RVGFAYSDMASKAPADSRIPVFCSNPKPLSRLSRPLANLSNKVRAHLSSDSSSKHRQLFGILGGGPSKSSKSKAFLQSASQSCPSERPVRPTRFFEAFDRPKESFSLNEVSTLEPKLSKEHLGRRVCVAGHNVGVLRYVGKIELDPGVWCGIEFDDPIGLNDGSARGVRYFLCPPLHGVLVPASKVALVQEEVGEFVSEVSDSGPHSLLAVSKNKRHSMGEDRIKEEALPPLAVKSVSQASTPTPSSTNSNGALIWDWTIGSQHSSSAGSLVPSARALSSSVPDHSHVSLQLSKHSSFEFDDSLGILTPDQMNDFTMNCSEVNIPRTPSTEDVPFLIQDLDYDKENDNQRRGSKRSSLEMQFEEASVTKNAQSQLFNNLTLSKREGSLEEKKYPNEIVMKEPEDVKEPTVIKDELMEQEVVKDLSEDTEMSDSNPSKKNSAMSVSYEPGSETVSNSENMDFIRINRTPSLEDLPMDKMDGKTEALAGPSKHALPPPTSFVTSVTSIASLDNGYQGDGEWSRPASRGADHSPLANKAKTMDPMTDSDFFTESDADMHDDTSGQMGSGTGRGDRKAQVIDGTLYGGVSGSAQNPSGGSAYMSNQGNHRCPAFTPNTEEMDSSGIYSDLERKPEEPNSDEGQITTENNVDETNENEKDFSPEGSTRTGSSIRSDMSQTMISPAAFANMLMEQVNTIRNLAVSVPMESNENADEAMEDDVFVNPTTDITDVLSEKTVVEVKDPSSKKREDQVIKKYKMPKRNVVSKIKTMITSNSTMKKDVEDENQENRRPGRAQRKNGRWDAVMNKIAQGKEEEKTKPSRLKEVKSKVFAGISVAPAVVTTTAVQARGSVLQQASRKLSTRSLTSAQSASTRSLRDVSSLKSKSRRSRTRGSECSLPAGKSPTSQASSRNSSLSDVSLSKASPQSLRGSKKRDGVRSTSPQSDGSTPGRPHTQTLPPRLLPNRPAVRTLQRIAEGCSKPTVFETEPLPRGVSSVFSLSRHVGVFPGRPEKNGGVVAELKSSPVRKSSQRRPIVAPSTKPAPLRDVNQVDHVANAVVTGVGAGAPAGTKPVGEVVSRPPPAPSVRLDIASRELKHAAHGVEALGVLLNYLVYNLDAFSTPQLKKDLE</sequence>
<dbReference type="PANTHER" id="PTHR18916">
    <property type="entry name" value="DYNACTIN 1-RELATED MICROTUBULE-BINDING"/>
    <property type="match status" value="1"/>
</dbReference>
<feature type="compositionally biased region" description="Basic and acidic residues" evidence="1">
    <location>
        <begin position="218"/>
        <end position="228"/>
    </location>
</feature>
<protein>
    <recommendedName>
        <fullName evidence="2">CAP-Gly domain-containing protein</fullName>
    </recommendedName>
</protein>
<dbReference type="PROSITE" id="PS50245">
    <property type="entry name" value="CAP_GLY_2"/>
    <property type="match status" value="1"/>
</dbReference>
<dbReference type="GO" id="GO:0035371">
    <property type="term" value="C:microtubule plus-end"/>
    <property type="evidence" value="ECO:0007669"/>
    <property type="project" value="TreeGrafter"/>
</dbReference>
<evidence type="ECO:0000313" key="3">
    <source>
        <dbReference type="EMBL" id="JAT19356.1"/>
    </source>
</evidence>
<dbReference type="InterPro" id="IPR000938">
    <property type="entry name" value="CAP-Gly_domain"/>
</dbReference>
<dbReference type="Pfam" id="PF01302">
    <property type="entry name" value="CAP_GLY"/>
    <property type="match status" value="1"/>
</dbReference>
<dbReference type="GO" id="GO:0031122">
    <property type="term" value="P:cytoplasmic microtubule organization"/>
    <property type="evidence" value="ECO:0007669"/>
    <property type="project" value="TreeGrafter"/>
</dbReference>
<dbReference type="GO" id="GO:0005938">
    <property type="term" value="C:cell cortex"/>
    <property type="evidence" value="ECO:0007669"/>
    <property type="project" value="TreeGrafter"/>
</dbReference>
<dbReference type="PANTHER" id="PTHR18916:SF89">
    <property type="entry name" value="CAP-GLY DOMAIN-CONTAINING PROTEIN"/>
    <property type="match status" value="1"/>
</dbReference>
<feature type="compositionally biased region" description="Polar residues" evidence="1">
    <location>
        <begin position="659"/>
        <end position="673"/>
    </location>
</feature>
<evidence type="ECO:0000256" key="1">
    <source>
        <dbReference type="SAM" id="MobiDB-lite"/>
    </source>
</evidence>
<dbReference type="InterPro" id="IPR036859">
    <property type="entry name" value="CAP-Gly_dom_sf"/>
</dbReference>
<feature type="compositionally biased region" description="Polar residues" evidence="1">
    <location>
        <begin position="587"/>
        <end position="604"/>
    </location>
</feature>
<proteinExistence type="predicted"/>
<feature type="region of interest" description="Disordered" evidence="1">
    <location>
        <begin position="512"/>
        <end position="673"/>
    </location>
</feature>
<dbReference type="Gene3D" id="2.30.30.190">
    <property type="entry name" value="CAP Gly-rich-like domain"/>
    <property type="match status" value="1"/>
</dbReference>
<feature type="compositionally biased region" description="Polar residues" evidence="1">
    <location>
        <begin position="431"/>
        <end position="443"/>
    </location>
</feature>
<feature type="compositionally biased region" description="Basic and acidic residues" evidence="1">
    <location>
        <begin position="773"/>
        <end position="786"/>
    </location>
</feature>
<name>A0A1B6L6R0_9HEMI</name>
<dbReference type="GO" id="GO:0051010">
    <property type="term" value="F:microtubule plus-end binding"/>
    <property type="evidence" value="ECO:0007669"/>
    <property type="project" value="TreeGrafter"/>
</dbReference>
<dbReference type="SMART" id="SM01052">
    <property type="entry name" value="CAP_GLY"/>
    <property type="match status" value="1"/>
</dbReference>
<reference evidence="3" key="1">
    <citation type="submission" date="2015-11" db="EMBL/GenBank/DDBJ databases">
        <title>De novo transcriptome assembly of four potential Pierce s Disease insect vectors from Arizona vineyards.</title>
        <authorList>
            <person name="Tassone E.E."/>
        </authorList>
    </citation>
    <scope>NUCLEOTIDE SEQUENCE</scope>
</reference>
<feature type="domain" description="CAP-Gly" evidence="2">
    <location>
        <begin position="140"/>
        <end position="182"/>
    </location>
</feature>
<feature type="region of interest" description="Disordered" evidence="1">
    <location>
        <begin position="768"/>
        <end position="796"/>
    </location>
</feature>
<feature type="region of interest" description="Disordered" evidence="1">
    <location>
        <begin position="850"/>
        <end position="960"/>
    </location>
</feature>
<feature type="non-terminal residue" evidence="3">
    <location>
        <position position="1"/>
    </location>
</feature>
<feature type="compositionally biased region" description="Low complexity" evidence="1">
    <location>
        <begin position="904"/>
        <end position="919"/>
    </location>
</feature>
<gene>
    <name evidence="3" type="ORF">g.37143</name>
</gene>
<dbReference type="GO" id="GO:0005634">
    <property type="term" value="C:nucleus"/>
    <property type="evidence" value="ECO:0007669"/>
    <property type="project" value="TreeGrafter"/>
</dbReference>
<feature type="compositionally biased region" description="Polar residues" evidence="1">
    <location>
        <begin position="75"/>
        <end position="84"/>
    </location>
</feature>